<comment type="caution">
    <text evidence="1">The sequence shown here is derived from an EMBL/GenBank/DDBJ whole genome shotgun (WGS) entry which is preliminary data.</text>
</comment>
<reference evidence="1" key="1">
    <citation type="journal article" date="2015" name="Nature">
        <title>Complex archaea that bridge the gap between prokaryotes and eukaryotes.</title>
        <authorList>
            <person name="Spang A."/>
            <person name="Saw J.H."/>
            <person name="Jorgensen S.L."/>
            <person name="Zaremba-Niedzwiedzka K."/>
            <person name="Martijn J."/>
            <person name="Lind A.E."/>
            <person name="van Eijk R."/>
            <person name="Schleper C."/>
            <person name="Guy L."/>
            <person name="Ettema T.J."/>
        </authorList>
    </citation>
    <scope>NUCLEOTIDE SEQUENCE</scope>
</reference>
<name>A0A0F9LZ79_9ZZZZ</name>
<dbReference type="EMBL" id="LAZR01005380">
    <property type="protein sequence ID" value="KKN00400.1"/>
    <property type="molecule type" value="Genomic_DNA"/>
</dbReference>
<evidence type="ECO:0000313" key="1">
    <source>
        <dbReference type="EMBL" id="KKN00400.1"/>
    </source>
</evidence>
<organism evidence="1">
    <name type="scientific">marine sediment metagenome</name>
    <dbReference type="NCBI Taxonomy" id="412755"/>
    <lineage>
        <taxon>unclassified sequences</taxon>
        <taxon>metagenomes</taxon>
        <taxon>ecological metagenomes</taxon>
    </lineage>
</organism>
<dbReference type="AlphaFoldDB" id="A0A0F9LZ79"/>
<gene>
    <name evidence="1" type="ORF">LCGC14_1138130</name>
</gene>
<accession>A0A0F9LZ79</accession>
<protein>
    <submittedName>
        <fullName evidence="1">Uncharacterized protein</fullName>
    </submittedName>
</protein>
<proteinExistence type="predicted"/>
<feature type="non-terminal residue" evidence="1">
    <location>
        <position position="1"/>
    </location>
</feature>
<sequence>NFPIEINPKTEALPAEILIFSTFTILDNKEIKLRFIPSKFFFEPYNFRFFQKEGIPHMTLSIFSRNIFVPGISISLLF</sequence>